<comment type="subcellular location">
    <subcellularLocation>
        <location evidence="7">Secreted</location>
    </subcellularLocation>
</comment>
<dbReference type="EC" id="3.4.24.-" evidence="7"/>
<evidence type="ECO:0000256" key="5">
    <source>
        <dbReference type="ARBA" id="ARBA00022833"/>
    </source>
</evidence>
<evidence type="ECO:0000256" key="6">
    <source>
        <dbReference type="ARBA" id="ARBA00023049"/>
    </source>
</evidence>
<gene>
    <name evidence="10" type="ORF">QO005_000464</name>
</gene>
<evidence type="ECO:0000256" key="7">
    <source>
        <dbReference type="RuleBase" id="RU366073"/>
    </source>
</evidence>
<evidence type="ECO:0000256" key="1">
    <source>
        <dbReference type="ARBA" id="ARBA00009388"/>
    </source>
</evidence>
<keyword evidence="2 7" id="KW-0645">Protease</keyword>
<dbReference type="Pfam" id="PF02868">
    <property type="entry name" value="Peptidase_M4_C"/>
    <property type="match status" value="1"/>
</dbReference>
<keyword evidence="5 7" id="KW-0862">Zinc</keyword>
<protein>
    <recommendedName>
        <fullName evidence="7">Neutral metalloproteinase</fullName>
        <ecNumber evidence="7">3.4.24.-</ecNumber>
    </recommendedName>
</protein>
<keyword evidence="7" id="KW-0964">Secreted</keyword>
<dbReference type="Gene3D" id="3.10.170.10">
    <property type="match status" value="1"/>
</dbReference>
<dbReference type="Pfam" id="PF01447">
    <property type="entry name" value="Peptidase_M4"/>
    <property type="match status" value="1"/>
</dbReference>
<evidence type="ECO:0000259" key="9">
    <source>
        <dbReference type="Pfam" id="PF02868"/>
    </source>
</evidence>
<dbReference type="CDD" id="cd09597">
    <property type="entry name" value="M4_TLP"/>
    <property type="match status" value="1"/>
</dbReference>
<organism evidence="10 11">
    <name type="scientific">Rhizobium paknamense</name>
    <dbReference type="NCBI Taxonomy" id="1206817"/>
    <lineage>
        <taxon>Bacteria</taxon>
        <taxon>Pseudomonadati</taxon>
        <taxon>Pseudomonadota</taxon>
        <taxon>Alphaproteobacteria</taxon>
        <taxon>Hyphomicrobiales</taxon>
        <taxon>Rhizobiaceae</taxon>
        <taxon>Rhizobium/Agrobacterium group</taxon>
        <taxon>Rhizobium</taxon>
    </lineage>
</organism>
<evidence type="ECO:0000256" key="3">
    <source>
        <dbReference type="ARBA" id="ARBA00022723"/>
    </source>
</evidence>
<feature type="domain" description="Peptidase M4" evidence="8">
    <location>
        <begin position="104"/>
        <end position="177"/>
    </location>
</feature>
<dbReference type="Gene3D" id="1.10.390.10">
    <property type="entry name" value="Neutral Protease Domain 2"/>
    <property type="match status" value="1"/>
</dbReference>
<sequence>MCQMCRIVPEKVLIALAEDPDLPEDARNRLSETLNLDQQIRRFRDSARELTLAKQAFHAFSVTVAREPSIPVYDCNHSMTLPGVQIADPASSRDADARTTFETTSGVARFFREIFDRNSINGNGMTILSSIHYGEEYNNAFWNGTQMAYGDGDGQIFVAFCRGTDVVGHELTHGVTQYTLGLNYENQAGGLNESLSDVFGTIFKQWLRQETVTEADWLIGNEILGPAAKAKYTCLRDMADPEAAHAMGGQVSHFRQYRDGMDPHESSGIPNLAFYKAAMALGGKSWDKAGPIWYHAMTENGTQPDMTMAQFAGATLSATDALFGGEQAVRAAVDKAWRDVGVTPADAETS</sequence>
<evidence type="ECO:0000259" key="8">
    <source>
        <dbReference type="Pfam" id="PF01447"/>
    </source>
</evidence>
<comment type="function">
    <text evidence="7">Extracellular zinc metalloprotease.</text>
</comment>
<dbReference type="InterPro" id="IPR013856">
    <property type="entry name" value="Peptidase_M4_domain"/>
</dbReference>
<comment type="similarity">
    <text evidence="1 7">Belongs to the peptidase M4 family.</text>
</comment>
<evidence type="ECO:0000256" key="2">
    <source>
        <dbReference type="ARBA" id="ARBA00022670"/>
    </source>
</evidence>
<evidence type="ECO:0000313" key="11">
    <source>
        <dbReference type="Proteomes" id="UP001235269"/>
    </source>
</evidence>
<dbReference type="Proteomes" id="UP001235269">
    <property type="component" value="Unassembled WGS sequence"/>
</dbReference>
<dbReference type="InterPro" id="IPR052759">
    <property type="entry name" value="Metalloprotease_M4"/>
</dbReference>
<dbReference type="InterPro" id="IPR001570">
    <property type="entry name" value="Peptidase_M4_C_domain"/>
</dbReference>
<comment type="caution">
    <text evidence="10">The sequence shown here is derived from an EMBL/GenBank/DDBJ whole genome shotgun (WGS) entry which is preliminary data.</text>
</comment>
<keyword evidence="11" id="KW-1185">Reference proteome</keyword>
<feature type="domain" description="Peptidase M4 C-terminal" evidence="9">
    <location>
        <begin position="181"/>
        <end position="342"/>
    </location>
</feature>
<dbReference type="EMBL" id="JAUSWH010000001">
    <property type="protein sequence ID" value="MDQ0454149.1"/>
    <property type="molecule type" value="Genomic_DNA"/>
</dbReference>
<reference evidence="10 11" key="1">
    <citation type="submission" date="2023-07" db="EMBL/GenBank/DDBJ databases">
        <title>Genomic Encyclopedia of Type Strains, Phase IV (KMG-IV): sequencing the most valuable type-strain genomes for metagenomic binning, comparative biology and taxonomic classification.</title>
        <authorList>
            <person name="Goeker M."/>
        </authorList>
    </citation>
    <scope>NUCLEOTIDE SEQUENCE [LARGE SCALE GENOMIC DNA]</scope>
    <source>
        <strain evidence="10 11">DSM 100301</strain>
    </source>
</reference>
<evidence type="ECO:0000313" key="10">
    <source>
        <dbReference type="EMBL" id="MDQ0454149.1"/>
    </source>
</evidence>
<dbReference type="InterPro" id="IPR027268">
    <property type="entry name" value="Peptidase_M4/M1_CTD_sf"/>
</dbReference>
<keyword evidence="3" id="KW-0479">Metal-binding</keyword>
<keyword evidence="4 7" id="KW-0378">Hydrolase</keyword>
<keyword evidence="6 7" id="KW-0482">Metalloprotease</keyword>
<dbReference type="InterPro" id="IPR023612">
    <property type="entry name" value="Peptidase_M4"/>
</dbReference>
<dbReference type="RefSeq" id="WP_307156346.1">
    <property type="nucleotide sequence ID" value="NZ_JAUSWH010000001.1"/>
</dbReference>
<dbReference type="PANTHER" id="PTHR43579">
    <property type="match status" value="1"/>
</dbReference>
<accession>A0ABU0IA96</accession>
<dbReference type="PRINTS" id="PR00730">
    <property type="entry name" value="THERMOLYSIN"/>
</dbReference>
<dbReference type="PANTHER" id="PTHR43579:SF1">
    <property type="entry name" value="NEUTRAL METALLOPROTEINASE"/>
    <property type="match status" value="1"/>
</dbReference>
<evidence type="ECO:0000256" key="4">
    <source>
        <dbReference type="ARBA" id="ARBA00022801"/>
    </source>
</evidence>
<dbReference type="SUPFAM" id="SSF55486">
    <property type="entry name" value="Metalloproteases ('zincins'), catalytic domain"/>
    <property type="match status" value="1"/>
</dbReference>
<comment type="cofactor">
    <cofactor evidence="7">
        <name>Zn(2+)</name>
        <dbReference type="ChEBI" id="CHEBI:29105"/>
    </cofactor>
</comment>
<proteinExistence type="inferred from homology"/>
<dbReference type="GO" id="GO:0008237">
    <property type="term" value="F:metallopeptidase activity"/>
    <property type="evidence" value="ECO:0007669"/>
    <property type="project" value="UniProtKB-KW"/>
</dbReference>
<name>A0ABU0IA96_9HYPH</name>